<dbReference type="SUPFAM" id="SSF81383">
    <property type="entry name" value="F-box domain"/>
    <property type="match status" value="1"/>
</dbReference>
<dbReference type="EMBL" id="JRKL02007447">
    <property type="protein sequence ID" value="KAF3947728.1"/>
    <property type="molecule type" value="Genomic_DNA"/>
</dbReference>
<comment type="caution">
    <text evidence="2">The sequence shown here is derived from an EMBL/GenBank/DDBJ whole genome shotgun (WGS) entry which is preliminary data.</text>
</comment>
<feature type="region of interest" description="Disordered" evidence="1">
    <location>
        <begin position="136"/>
        <end position="175"/>
    </location>
</feature>
<dbReference type="OrthoDB" id="10483365at2759"/>
<evidence type="ECO:0000313" key="2">
    <source>
        <dbReference type="EMBL" id="KAF3947728.1"/>
    </source>
</evidence>
<dbReference type="AlphaFoldDB" id="A0A8J4V462"/>
<name>A0A8J4V462_9ROSI</name>
<protein>
    <submittedName>
        <fullName evidence="2">Uncharacterized protein</fullName>
    </submittedName>
</protein>
<evidence type="ECO:0000313" key="3">
    <source>
        <dbReference type="Proteomes" id="UP000737018"/>
    </source>
</evidence>
<keyword evidence="3" id="KW-1185">Reference proteome</keyword>
<dbReference type="Proteomes" id="UP000737018">
    <property type="component" value="Unassembled WGS sequence"/>
</dbReference>
<feature type="compositionally biased region" description="Pro residues" evidence="1">
    <location>
        <begin position="159"/>
        <end position="175"/>
    </location>
</feature>
<dbReference type="InterPro" id="IPR036047">
    <property type="entry name" value="F-box-like_dom_sf"/>
</dbReference>
<accession>A0A8J4V462</accession>
<evidence type="ECO:0000256" key="1">
    <source>
        <dbReference type="SAM" id="MobiDB-lite"/>
    </source>
</evidence>
<reference evidence="2" key="1">
    <citation type="submission" date="2020-03" db="EMBL/GenBank/DDBJ databases">
        <title>Castanea mollissima Vanexum genome sequencing.</title>
        <authorList>
            <person name="Staton M."/>
        </authorList>
    </citation>
    <scope>NUCLEOTIDE SEQUENCE</scope>
    <source>
        <tissue evidence="2">Leaf</tissue>
    </source>
</reference>
<sequence length="175" mass="18418">MSQRKELSPQPPILRQPPTHLPDYVVLNILSRLPVKSVLRFRPEDEVEAELCFLSIVISNSFRGFQSIAVKPTKFTSSHMAASNQNGAGGTCAGTGNGAWPEIDVEGSCIMVDPPSTGADTVVVGVAAPCGGKCLPPPWPHPQPQKGGYEPSSLGSKCPLPPPPKGIPPLLPPAL</sequence>
<proteinExistence type="predicted"/>
<gene>
    <name evidence="2" type="ORF">CMV_026173</name>
</gene>
<organism evidence="2 3">
    <name type="scientific">Castanea mollissima</name>
    <name type="common">Chinese chestnut</name>
    <dbReference type="NCBI Taxonomy" id="60419"/>
    <lineage>
        <taxon>Eukaryota</taxon>
        <taxon>Viridiplantae</taxon>
        <taxon>Streptophyta</taxon>
        <taxon>Embryophyta</taxon>
        <taxon>Tracheophyta</taxon>
        <taxon>Spermatophyta</taxon>
        <taxon>Magnoliopsida</taxon>
        <taxon>eudicotyledons</taxon>
        <taxon>Gunneridae</taxon>
        <taxon>Pentapetalae</taxon>
        <taxon>rosids</taxon>
        <taxon>fabids</taxon>
        <taxon>Fagales</taxon>
        <taxon>Fagaceae</taxon>
        <taxon>Castanea</taxon>
    </lineage>
</organism>